<feature type="chain" id="PRO_5030670880" description="Bacterial Ig domain-containing protein" evidence="1">
    <location>
        <begin position="24"/>
        <end position="247"/>
    </location>
</feature>
<accession>A0A7Z9C779</accession>
<dbReference type="PROSITE" id="PS51257">
    <property type="entry name" value="PROKAR_LIPOPROTEIN"/>
    <property type="match status" value="1"/>
</dbReference>
<protein>
    <recommendedName>
        <fullName evidence="4">Bacterial Ig domain-containing protein</fullName>
    </recommendedName>
</protein>
<dbReference type="EMBL" id="UXHF01000008">
    <property type="protein sequence ID" value="VDC51827.1"/>
    <property type="molecule type" value="Genomic_DNA"/>
</dbReference>
<organism evidence="2 3">
    <name type="scientific">Brevundimonas mediterranea</name>
    <dbReference type="NCBI Taxonomy" id="74329"/>
    <lineage>
        <taxon>Bacteria</taxon>
        <taxon>Pseudomonadati</taxon>
        <taxon>Pseudomonadota</taxon>
        <taxon>Alphaproteobacteria</taxon>
        <taxon>Caulobacterales</taxon>
        <taxon>Caulobacteraceae</taxon>
        <taxon>Brevundimonas</taxon>
    </lineage>
</organism>
<name>A0A7Z9C779_9CAUL</name>
<reference evidence="2 3" key="1">
    <citation type="submission" date="2018-11" db="EMBL/GenBank/DDBJ databases">
        <authorList>
            <person name="Peiro R."/>
            <person name="Begona"/>
            <person name="Cbmso G."/>
            <person name="Lopez M."/>
            <person name="Gonzalez S."/>
            <person name="Sacristan E."/>
            <person name="Castillo E."/>
        </authorList>
    </citation>
    <scope>NUCLEOTIDE SEQUENCE [LARGE SCALE GENOMIC DNA]</scope>
    <source>
        <strain evidence="2">Brev_genome</strain>
    </source>
</reference>
<evidence type="ECO:0000313" key="3">
    <source>
        <dbReference type="Proteomes" id="UP000289220"/>
    </source>
</evidence>
<evidence type="ECO:0008006" key="4">
    <source>
        <dbReference type="Google" id="ProtNLM"/>
    </source>
</evidence>
<evidence type="ECO:0000313" key="2">
    <source>
        <dbReference type="EMBL" id="VDC51827.1"/>
    </source>
</evidence>
<dbReference type="Proteomes" id="UP000289220">
    <property type="component" value="Unassembled WGS sequence"/>
</dbReference>
<sequence>MKRRIIAMAAVSVTMVAALSACSRDGEGAPRAVDAEATSPWVQPPHVQTARRDGAMILVQGRAGPDARVVLRGADGAAVAVGADATGRFELRVPAAPGDIRLTPEVQVGEDAAPSPETLVLIRGGAGPIVLVAAGEPTVRLDGQGALDAVDSDGSAVIVSGRSNGAPPVVLIDGERAEVMRGPGGRWRARAPGGGAATIDIDGTRFAFPGLGAQSDFTPVRAGEGWRLTWPTGPSGRQTVWLPDRGA</sequence>
<keyword evidence="3" id="KW-1185">Reference proteome</keyword>
<proteinExistence type="predicted"/>
<evidence type="ECO:0000256" key="1">
    <source>
        <dbReference type="SAM" id="SignalP"/>
    </source>
</evidence>
<feature type="signal peptide" evidence="1">
    <location>
        <begin position="1"/>
        <end position="23"/>
    </location>
</feature>
<dbReference type="RefSeq" id="WP_154725529.1">
    <property type="nucleotide sequence ID" value="NZ_UXHF01000008.1"/>
</dbReference>
<comment type="caution">
    <text evidence="2">The sequence shown here is derived from an EMBL/GenBank/DDBJ whole genome shotgun (WGS) entry which is preliminary data.</text>
</comment>
<dbReference type="AlphaFoldDB" id="A0A7Z9C779"/>
<keyword evidence="1" id="KW-0732">Signal</keyword>
<gene>
    <name evidence="2" type="ORF">BREV_BREV_00617</name>
</gene>